<keyword evidence="2" id="KW-1185">Reference proteome</keyword>
<dbReference type="EMBL" id="BAAANQ010000001">
    <property type="protein sequence ID" value="GAA2039779.1"/>
    <property type="molecule type" value="Genomic_DNA"/>
</dbReference>
<dbReference type="InterPro" id="IPR036689">
    <property type="entry name" value="ESAT-6-like_sf"/>
</dbReference>
<dbReference type="RefSeq" id="WP_019435278.1">
    <property type="nucleotide sequence ID" value="NZ_BAAANQ010000001.1"/>
</dbReference>
<accession>A0ABP5G4L4</accession>
<gene>
    <name evidence="1" type="ORF">GCM10009757_00990</name>
</gene>
<dbReference type="Pfam" id="PF06013">
    <property type="entry name" value="WXG100"/>
    <property type="match status" value="1"/>
</dbReference>
<evidence type="ECO:0008006" key="3">
    <source>
        <dbReference type="Google" id="ProtNLM"/>
    </source>
</evidence>
<name>A0ABP5G4L4_9ACTN</name>
<evidence type="ECO:0000313" key="1">
    <source>
        <dbReference type="EMBL" id="GAA2039779.1"/>
    </source>
</evidence>
<evidence type="ECO:0000313" key="2">
    <source>
        <dbReference type="Proteomes" id="UP001403094"/>
    </source>
</evidence>
<comment type="caution">
    <text evidence="1">The sequence shown here is derived from an EMBL/GenBank/DDBJ whole genome shotgun (WGS) entry which is preliminary data.</text>
</comment>
<sequence length="102" mass="11233">MAGDGDVNLTFDDMRDFGGHLQAEKERIEGELRDLMTQVDDLTQDGFSTVQASEAFHEVYEEFTTNVTQMIESMNGLGNFLIMAADGFEGQDIDFAAAVRGS</sequence>
<dbReference type="SUPFAM" id="SSF140453">
    <property type="entry name" value="EsxAB dimer-like"/>
    <property type="match status" value="1"/>
</dbReference>
<dbReference type="InterPro" id="IPR010310">
    <property type="entry name" value="T7SS_ESAT-6-like"/>
</dbReference>
<protein>
    <recommendedName>
        <fullName evidence="3">WXG100 family type VII secretion target</fullName>
    </recommendedName>
</protein>
<dbReference type="Gene3D" id="1.10.287.1060">
    <property type="entry name" value="ESAT-6-like"/>
    <property type="match status" value="1"/>
</dbReference>
<reference evidence="2" key="1">
    <citation type="journal article" date="2019" name="Int. J. Syst. Evol. Microbiol.">
        <title>The Global Catalogue of Microorganisms (GCM) 10K type strain sequencing project: providing services to taxonomists for standard genome sequencing and annotation.</title>
        <authorList>
            <consortium name="The Broad Institute Genomics Platform"/>
            <consortium name="The Broad Institute Genome Sequencing Center for Infectious Disease"/>
            <person name="Wu L."/>
            <person name="Ma J."/>
        </authorList>
    </citation>
    <scope>NUCLEOTIDE SEQUENCE [LARGE SCALE GENOMIC DNA]</scope>
    <source>
        <strain evidence="2">JCM 14549</strain>
    </source>
</reference>
<organism evidence="1 2">
    <name type="scientific">Streptomyces cheonanensis</name>
    <dbReference type="NCBI Taxonomy" id="312720"/>
    <lineage>
        <taxon>Bacteria</taxon>
        <taxon>Bacillati</taxon>
        <taxon>Actinomycetota</taxon>
        <taxon>Actinomycetes</taxon>
        <taxon>Kitasatosporales</taxon>
        <taxon>Streptomycetaceae</taxon>
        <taxon>Streptomyces</taxon>
    </lineage>
</organism>
<proteinExistence type="predicted"/>
<dbReference type="Proteomes" id="UP001403094">
    <property type="component" value="Unassembled WGS sequence"/>
</dbReference>